<accession>B0CZT7</accession>
<keyword evidence="2" id="KW-1185">Reference proteome</keyword>
<reference evidence="1 2" key="1">
    <citation type="journal article" date="2008" name="Nature">
        <title>The genome of Laccaria bicolor provides insights into mycorrhizal symbiosis.</title>
        <authorList>
            <person name="Martin F."/>
            <person name="Aerts A."/>
            <person name="Ahren D."/>
            <person name="Brun A."/>
            <person name="Danchin E.G.J."/>
            <person name="Duchaussoy F."/>
            <person name="Gibon J."/>
            <person name="Kohler A."/>
            <person name="Lindquist E."/>
            <person name="Pereda V."/>
            <person name="Salamov A."/>
            <person name="Shapiro H.J."/>
            <person name="Wuyts J."/>
            <person name="Blaudez D."/>
            <person name="Buee M."/>
            <person name="Brokstein P."/>
            <person name="Canbaeck B."/>
            <person name="Cohen D."/>
            <person name="Courty P.E."/>
            <person name="Coutinho P.M."/>
            <person name="Delaruelle C."/>
            <person name="Detter J.C."/>
            <person name="Deveau A."/>
            <person name="DiFazio S."/>
            <person name="Duplessis S."/>
            <person name="Fraissinet-Tachet L."/>
            <person name="Lucic E."/>
            <person name="Frey-Klett P."/>
            <person name="Fourrey C."/>
            <person name="Feussner I."/>
            <person name="Gay G."/>
            <person name="Grimwood J."/>
            <person name="Hoegger P.J."/>
            <person name="Jain P."/>
            <person name="Kilaru S."/>
            <person name="Labbe J."/>
            <person name="Lin Y.C."/>
            <person name="Legue V."/>
            <person name="Le Tacon F."/>
            <person name="Marmeisse R."/>
            <person name="Melayah D."/>
            <person name="Montanini B."/>
            <person name="Muratet M."/>
            <person name="Nehls U."/>
            <person name="Niculita-Hirzel H."/>
            <person name="Oudot-Le Secq M.P."/>
            <person name="Peter M."/>
            <person name="Quesneville H."/>
            <person name="Rajashekar B."/>
            <person name="Reich M."/>
            <person name="Rouhier N."/>
            <person name="Schmutz J."/>
            <person name="Yin T."/>
            <person name="Chalot M."/>
            <person name="Henrissat B."/>
            <person name="Kuees U."/>
            <person name="Lucas S."/>
            <person name="Van de Peer Y."/>
            <person name="Podila G.K."/>
            <person name="Polle A."/>
            <person name="Pukkila P.J."/>
            <person name="Richardson P.M."/>
            <person name="Rouze P."/>
            <person name="Sanders I.R."/>
            <person name="Stajich J.E."/>
            <person name="Tunlid A."/>
            <person name="Tuskan G."/>
            <person name="Grigoriev I.V."/>
        </authorList>
    </citation>
    <scope>NUCLEOTIDE SEQUENCE [LARGE SCALE GENOMIC DNA]</scope>
    <source>
        <strain evidence="2">S238N-H82 / ATCC MYA-4686</strain>
    </source>
</reference>
<dbReference type="EMBL" id="DS547094">
    <property type="protein sequence ID" value="EDR12211.1"/>
    <property type="molecule type" value="Genomic_DNA"/>
</dbReference>
<evidence type="ECO:0000313" key="2">
    <source>
        <dbReference type="Proteomes" id="UP000001194"/>
    </source>
</evidence>
<evidence type="ECO:0000313" key="1">
    <source>
        <dbReference type="EMBL" id="EDR12211.1"/>
    </source>
</evidence>
<dbReference type="KEGG" id="lbc:LACBIDRAFT_311354"/>
<dbReference type="Proteomes" id="UP000001194">
    <property type="component" value="Unassembled WGS sequence"/>
</dbReference>
<sequence>MQPNTKAGIVAWHAQLREWKTNNGETAKVTVNTGFPVQPGGAAPGSGECYRCGRGGHCSNCKPAKNQSAQRIDLVIHDVESFYTYFSKGLLGSYSPLFNP</sequence>
<dbReference type="HOGENOM" id="CLU_2306612_0_0_1"/>
<organism evidence="2">
    <name type="scientific">Laccaria bicolor (strain S238N-H82 / ATCC MYA-4686)</name>
    <name type="common">Bicoloured deceiver</name>
    <name type="synonym">Laccaria laccata var. bicolor</name>
    <dbReference type="NCBI Taxonomy" id="486041"/>
    <lineage>
        <taxon>Eukaryota</taxon>
        <taxon>Fungi</taxon>
        <taxon>Dikarya</taxon>
        <taxon>Basidiomycota</taxon>
        <taxon>Agaricomycotina</taxon>
        <taxon>Agaricomycetes</taxon>
        <taxon>Agaricomycetidae</taxon>
        <taxon>Agaricales</taxon>
        <taxon>Agaricineae</taxon>
        <taxon>Hydnangiaceae</taxon>
        <taxon>Laccaria</taxon>
    </lineage>
</organism>
<dbReference type="GeneID" id="6072807"/>
<dbReference type="InParanoid" id="B0CZT7"/>
<name>B0CZT7_LACBS</name>
<gene>
    <name evidence="1" type="ORF">LACBIDRAFT_311354</name>
</gene>
<dbReference type="OrthoDB" id="3055569at2759"/>
<proteinExistence type="predicted"/>
<protein>
    <submittedName>
        <fullName evidence="1">Predicted protein</fullName>
    </submittedName>
</protein>
<dbReference type="RefSeq" id="XP_001876475.1">
    <property type="nucleotide sequence ID" value="XM_001876440.1"/>
</dbReference>
<dbReference type="AlphaFoldDB" id="B0CZT7"/>